<name>W0F4N9_9BACT</name>
<protein>
    <submittedName>
        <fullName evidence="1">Uncharacterized protein</fullName>
    </submittedName>
</protein>
<dbReference type="STRING" id="929713.NIASO_18015"/>
<dbReference type="AlphaFoldDB" id="W0F4N9"/>
<dbReference type="HOGENOM" id="CLU_068226_5_1_10"/>
<gene>
    <name evidence="1" type="ORF">NIASO_18015</name>
</gene>
<keyword evidence="2" id="KW-1185">Reference proteome</keyword>
<evidence type="ECO:0000313" key="1">
    <source>
        <dbReference type="EMBL" id="AHF17977.1"/>
    </source>
</evidence>
<dbReference type="EMBL" id="CP007035">
    <property type="protein sequence ID" value="AHF17977.1"/>
    <property type="molecule type" value="Genomic_DNA"/>
</dbReference>
<evidence type="ECO:0000313" key="2">
    <source>
        <dbReference type="Proteomes" id="UP000003586"/>
    </source>
</evidence>
<dbReference type="GO" id="GO:0006313">
    <property type="term" value="P:DNA transposition"/>
    <property type="evidence" value="ECO:0007669"/>
    <property type="project" value="InterPro"/>
</dbReference>
<dbReference type="KEGG" id="nso:NIASO_18015"/>
<reference evidence="1 2" key="1">
    <citation type="submission" date="2013-12" db="EMBL/GenBank/DDBJ databases">
        <authorList>
            <consortium name="DOE Joint Genome Institute"/>
            <person name="Eisen J."/>
            <person name="Huntemann M."/>
            <person name="Han J."/>
            <person name="Chen A."/>
            <person name="Kyrpides N."/>
            <person name="Mavromatis K."/>
            <person name="Markowitz V."/>
            <person name="Palaniappan K."/>
            <person name="Ivanova N."/>
            <person name="Schaumberg A."/>
            <person name="Pati A."/>
            <person name="Liolios K."/>
            <person name="Nordberg H.P."/>
            <person name="Cantor M.N."/>
            <person name="Hua S.X."/>
            <person name="Woyke T."/>
        </authorList>
    </citation>
    <scope>NUCLEOTIDE SEQUENCE [LARGE SCALE GENOMIC DNA]</scope>
    <source>
        <strain evidence="2">DSM 19437</strain>
    </source>
</reference>
<dbReference type="GO" id="GO:0004803">
    <property type="term" value="F:transposase activity"/>
    <property type="evidence" value="ECO:0007669"/>
    <property type="project" value="InterPro"/>
</dbReference>
<sequence length="209" mass="24506">MNNERVIAMDEHGCYSLTLETADLIDIFIRPVYKQIAVHSLNYYINSKGLIVYGWCLMPNKLYMICKTQKNSSFGELRESFKEFTTEKVMEAVGDEPLERQEWLIEHFRKNTGLFKTFKKLAIWKQVKEMQVLDLNRPESIAEHLSLIHTIPVQQRIVRYPADFIYSSAFDYETGTEGLVKITRLPVVEAALDDIENRKSVFKTKFNRR</sequence>
<dbReference type="RefSeq" id="WP_008587849.1">
    <property type="nucleotide sequence ID" value="NZ_CP007035.1"/>
</dbReference>
<dbReference type="OrthoDB" id="9788881at2"/>
<dbReference type="InterPro" id="IPR036515">
    <property type="entry name" value="Transposase_17_sf"/>
</dbReference>
<dbReference type="GO" id="GO:0003677">
    <property type="term" value="F:DNA binding"/>
    <property type="evidence" value="ECO:0007669"/>
    <property type="project" value="InterPro"/>
</dbReference>
<dbReference type="eggNOG" id="COG1943">
    <property type="taxonomic scope" value="Bacteria"/>
</dbReference>
<dbReference type="Proteomes" id="UP000003586">
    <property type="component" value="Chromosome"/>
</dbReference>
<dbReference type="Gene3D" id="3.30.70.1290">
    <property type="entry name" value="Transposase IS200-like"/>
    <property type="match status" value="1"/>
</dbReference>
<proteinExistence type="predicted"/>
<accession>W0F4N9</accession>
<organism evidence="1 2">
    <name type="scientific">Niabella soli DSM 19437</name>
    <dbReference type="NCBI Taxonomy" id="929713"/>
    <lineage>
        <taxon>Bacteria</taxon>
        <taxon>Pseudomonadati</taxon>
        <taxon>Bacteroidota</taxon>
        <taxon>Chitinophagia</taxon>
        <taxon>Chitinophagales</taxon>
        <taxon>Chitinophagaceae</taxon>
        <taxon>Niabella</taxon>
    </lineage>
</organism>
<dbReference type="SUPFAM" id="SSF143422">
    <property type="entry name" value="Transposase IS200-like"/>
    <property type="match status" value="1"/>
</dbReference>